<feature type="domain" description="EamA" evidence="7">
    <location>
        <begin position="52"/>
        <end position="196"/>
    </location>
</feature>
<feature type="domain" description="Retrotransposon gag" evidence="8">
    <location>
        <begin position="499"/>
        <end position="580"/>
    </location>
</feature>
<feature type="transmembrane region" description="Helical" evidence="6">
    <location>
        <begin position="77"/>
        <end position="101"/>
    </location>
</feature>
<evidence type="ECO:0000313" key="9">
    <source>
        <dbReference type="EMBL" id="CEM23791.1"/>
    </source>
</evidence>
<dbReference type="EMBL" id="CDMZ01000907">
    <property type="protein sequence ID" value="CEM23791.1"/>
    <property type="molecule type" value="Genomic_DNA"/>
</dbReference>
<dbReference type="VEuPathDB" id="CryptoDB:Cvel_20370"/>
<feature type="transmembrane region" description="Helical" evidence="6">
    <location>
        <begin position="154"/>
        <end position="173"/>
    </location>
</feature>
<name>A0A0G4G5E5_9ALVE</name>
<dbReference type="GO" id="GO:0016020">
    <property type="term" value="C:membrane"/>
    <property type="evidence" value="ECO:0007669"/>
    <property type="project" value="UniProtKB-SubCell"/>
</dbReference>
<feature type="region of interest" description="Disordered" evidence="5">
    <location>
        <begin position="404"/>
        <end position="439"/>
    </location>
</feature>
<comment type="subcellular location">
    <subcellularLocation>
        <location evidence="1">Membrane</location>
        <topology evidence="1">Multi-pass membrane protein</topology>
    </subcellularLocation>
</comment>
<organism evidence="9">
    <name type="scientific">Chromera velia CCMP2878</name>
    <dbReference type="NCBI Taxonomy" id="1169474"/>
    <lineage>
        <taxon>Eukaryota</taxon>
        <taxon>Sar</taxon>
        <taxon>Alveolata</taxon>
        <taxon>Colpodellida</taxon>
        <taxon>Chromeraceae</taxon>
        <taxon>Chromera</taxon>
    </lineage>
</organism>
<reference evidence="9" key="1">
    <citation type="submission" date="2014-11" db="EMBL/GenBank/DDBJ databases">
        <authorList>
            <person name="Otto D Thomas"/>
            <person name="Naeem Raeece"/>
        </authorList>
    </citation>
    <scope>NUCLEOTIDE SEQUENCE</scope>
</reference>
<evidence type="ECO:0000256" key="1">
    <source>
        <dbReference type="ARBA" id="ARBA00004141"/>
    </source>
</evidence>
<feature type="transmembrane region" description="Helical" evidence="6">
    <location>
        <begin position="340"/>
        <end position="361"/>
    </location>
</feature>
<dbReference type="InterPro" id="IPR005162">
    <property type="entry name" value="Retrotrans_gag_dom"/>
</dbReference>
<accession>A0A0G4G5E5</accession>
<keyword evidence="4 6" id="KW-0472">Membrane</keyword>
<feature type="transmembrane region" description="Helical" evidence="6">
    <location>
        <begin position="239"/>
        <end position="259"/>
    </location>
</feature>
<keyword evidence="2 6" id="KW-0812">Transmembrane</keyword>
<dbReference type="Pfam" id="PF00892">
    <property type="entry name" value="EamA"/>
    <property type="match status" value="1"/>
</dbReference>
<gene>
    <name evidence="9" type="ORF">Cvel_20370</name>
</gene>
<dbReference type="SUPFAM" id="SSF103481">
    <property type="entry name" value="Multidrug resistance efflux transporter EmrE"/>
    <property type="match status" value="1"/>
</dbReference>
<feature type="transmembrane region" description="Helical" evidence="6">
    <location>
        <begin position="180"/>
        <end position="202"/>
    </location>
</feature>
<feature type="transmembrane region" description="Helical" evidence="6">
    <location>
        <begin position="47"/>
        <end position="71"/>
    </location>
</feature>
<feature type="transmembrane region" description="Helical" evidence="6">
    <location>
        <begin position="128"/>
        <end position="148"/>
    </location>
</feature>
<evidence type="ECO:0000256" key="3">
    <source>
        <dbReference type="ARBA" id="ARBA00022989"/>
    </source>
</evidence>
<dbReference type="InterPro" id="IPR037185">
    <property type="entry name" value="EmrE-like"/>
</dbReference>
<evidence type="ECO:0000256" key="6">
    <source>
        <dbReference type="SAM" id="Phobius"/>
    </source>
</evidence>
<keyword evidence="3 6" id="KW-1133">Transmembrane helix</keyword>
<dbReference type="InterPro" id="IPR000620">
    <property type="entry name" value="EamA_dom"/>
</dbReference>
<evidence type="ECO:0000256" key="2">
    <source>
        <dbReference type="ARBA" id="ARBA00022692"/>
    </source>
</evidence>
<evidence type="ECO:0000259" key="8">
    <source>
        <dbReference type="Pfam" id="PF03732"/>
    </source>
</evidence>
<sequence>MMPEHLPADENVQRLALGSVKETGDTETADACTVEGSRPTVRLLRSVAGFLAGFLCVVAAALFMSLVHLSVQSASRYFVLSEIVIVRAGVQVLLCVVSFYARKVPCWGWRQLKPSAPLWGGRTNLKWVSFRAVASCVCTILMCFSLTQLPVGDVSAIMQSSSVITALIGRLWLKETGHWIVWFSGVGALVGVVFILQPPLIFDGLPVGKTLGGPAGSESHEASESVSVPARDAAALPRGASVALCVGAAVCQALVNISTRKLLDVSFQTNVLPGSALSVIGAMVLLGAIQQPEGEWVGRLGTVPWVNGWLPLLSSGVSGFASLSLMSIGMQMEKAGPASFMMTFDVVFSFVFQTTLLRLGVSPLSCVGASLVVVSALGVVGEKVYGSKGAALSRGCCRGRAAVHGEGGDAAGRSKTRSATSVNIEHEKTDTSPAGASTNIGPGHCASKVVELPAKLVFSSKREELQRWLKDVEDFFELNEVRESKKMKMAKGRLPAYLKEWYEKYEEEHGVFSNWESLKTELTERLKVTMERSIARAKLQALHCTEALGMEKYNEAFSQLVGQLPHLWEEDVVEDYIKGLPNSIALDVTKAKTHTLLEIQKEAAEIEAFLFSRAKDSGHRDFRLHVPESGGVSGQVKT</sequence>
<proteinExistence type="predicted"/>
<feature type="transmembrane region" description="Helical" evidence="6">
    <location>
        <begin position="309"/>
        <end position="328"/>
    </location>
</feature>
<dbReference type="PANTHER" id="PTHR22911">
    <property type="entry name" value="ACYL-MALONYL CONDENSING ENZYME-RELATED"/>
    <property type="match status" value="1"/>
</dbReference>
<evidence type="ECO:0000259" key="7">
    <source>
        <dbReference type="Pfam" id="PF00892"/>
    </source>
</evidence>
<dbReference type="PhylomeDB" id="A0A0G4G5E5"/>
<dbReference type="Pfam" id="PF03732">
    <property type="entry name" value="Retrotrans_gag"/>
    <property type="match status" value="1"/>
</dbReference>
<dbReference type="PANTHER" id="PTHR22911:SF6">
    <property type="entry name" value="SOLUTE CARRIER FAMILY 35 MEMBER G1"/>
    <property type="match status" value="1"/>
</dbReference>
<dbReference type="AlphaFoldDB" id="A0A0G4G5E5"/>
<feature type="transmembrane region" description="Helical" evidence="6">
    <location>
        <begin position="271"/>
        <end position="289"/>
    </location>
</feature>
<evidence type="ECO:0000256" key="5">
    <source>
        <dbReference type="SAM" id="MobiDB-lite"/>
    </source>
</evidence>
<evidence type="ECO:0000256" key="4">
    <source>
        <dbReference type="ARBA" id="ARBA00023136"/>
    </source>
</evidence>
<protein>
    <submittedName>
        <fullName evidence="9">Uncharacterized protein</fullName>
    </submittedName>
</protein>